<sequence length="87" mass="10282">MLACHALADMQDDPSTFKAYSREIIDRHLRMNIHLEPKWWNDFWQIFLEFLETKGPVDDATKKAWLELGKQFSDECLAHLKNLGQPH</sequence>
<proteinExistence type="inferred from homology"/>
<protein>
    <submittedName>
        <fullName evidence="5">Globin-like protein (inferred by orthology to a C. elegans protein)</fullName>
    </submittedName>
</protein>
<name>A0A0M3KDB7_ANISI</name>
<dbReference type="OrthoDB" id="5820458at2759"/>
<dbReference type="SUPFAM" id="SSF46458">
    <property type="entry name" value="Globin-like"/>
    <property type="match status" value="1"/>
</dbReference>
<dbReference type="InterPro" id="IPR009050">
    <property type="entry name" value="Globin-like_sf"/>
</dbReference>
<dbReference type="GO" id="GO:0020037">
    <property type="term" value="F:heme binding"/>
    <property type="evidence" value="ECO:0007669"/>
    <property type="project" value="InterPro"/>
</dbReference>
<evidence type="ECO:0000313" key="4">
    <source>
        <dbReference type="Proteomes" id="UP000267096"/>
    </source>
</evidence>
<keyword evidence="4" id="KW-1185">Reference proteome</keyword>
<keyword evidence="1" id="KW-0349">Heme</keyword>
<dbReference type="GO" id="GO:0019825">
    <property type="term" value="F:oxygen binding"/>
    <property type="evidence" value="ECO:0007669"/>
    <property type="project" value="InterPro"/>
</dbReference>
<keyword evidence="1" id="KW-0408">Iron</keyword>
<feature type="domain" description="Globin" evidence="2">
    <location>
        <begin position="1"/>
        <end position="81"/>
    </location>
</feature>
<dbReference type="InterPro" id="IPR012292">
    <property type="entry name" value="Globin/Proto"/>
</dbReference>
<dbReference type="InterPro" id="IPR000971">
    <property type="entry name" value="Globin"/>
</dbReference>
<keyword evidence="1" id="KW-0479">Metal-binding</keyword>
<evidence type="ECO:0000313" key="3">
    <source>
        <dbReference type="EMBL" id="VDK64508.1"/>
    </source>
</evidence>
<evidence type="ECO:0000256" key="1">
    <source>
        <dbReference type="RuleBase" id="RU000356"/>
    </source>
</evidence>
<reference evidence="5" key="1">
    <citation type="submission" date="2017-02" db="UniProtKB">
        <authorList>
            <consortium name="WormBaseParasite"/>
        </authorList>
    </citation>
    <scope>IDENTIFICATION</scope>
</reference>
<keyword evidence="1" id="KW-0561">Oxygen transport</keyword>
<comment type="similarity">
    <text evidence="1">Belongs to the globin family.</text>
</comment>
<dbReference type="Gene3D" id="1.10.490.10">
    <property type="entry name" value="Globins"/>
    <property type="match status" value="1"/>
</dbReference>
<gene>
    <name evidence="3" type="ORF">ASIM_LOCUS18366</name>
</gene>
<keyword evidence="1" id="KW-0813">Transport</keyword>
<dbReference type="CDD" id="cd01040">
    <property type="entry name" value="Mb-like"/>
    <property type="match status" value="1"/>
</dbReference>
<dbReference type="Pfam" id="PF00042">
    <property type="entry name" value="Globin"/>
    <property type="match status" value="1"/>
</dbReference>
<dbReference type="EMBL" id="UYRR01035403">
    <property type="protein sequence ID" value="VDK64508.1"/>
    <property type="molecule type" value="Genomic_DNA"/>
</dbReference>
<accession>A0A0M3KDB7</accession>
<dbReference type="GO" id="GO:0005344">
    <property type="term" value="F:oxygen carrier activity"/>
    <property type="evidence" value="ECO:0007669"/>
    <property type="project" value="UniProtKB-KW"/>
</dbReference>
<dbReference type="WBParaSite" id="ASIM_0001897001-mRNA-1">
    <property type="protein sequence ID" value="ASIM_0001897001-mRNA-1"/>
    <property type="gene ID" value="ASIM_0001897001"/>
</dbReference>
<dbReference type="InterPro" id="IPR044399">
    <property type="entry name" value="Mb-like_M"/>
</dbReference>
<evidence type="ECO:0000313" key="5">
    <source>
        <dbReference type="WBParaSite" id="ASIM_0001897001-mRNA-1"/>
    </source>
</evidence>
<organism evidence="5">
    <name type="scientific">Anisakis simplex</name>
    <name type="common">Herring worm</name>
    <dbReference type="NCBI Taxonomy" id="6269"/>
    <lineage>
        <taxon>Eukaryota</taxon>
        <taxon>Metazoa</taxon>
        <taxon>Ecdysozoa</taxon>
        <taxon>Nematoda</taxon>
        <taxon>Chromadorea</taxon>
        <taxon>Rhabditida</taxon>
        <taxon>Spirurina</taxon>
        <taxon>Ascaridomorpha</taxon>
        <taxon>Ascaridoidea</taxon>
        <taxon>Anisakidae</taxon>
        <taxon>Anisakis</taxon>
        <taxon>Anisakis simplex complex</taxon>
    </lineage>
</organism>
<dbReference type="Proteomes" id="UP000267096">
    <property type="component" value="Unassembled WGS sequence"/>
</dbReference>
<evidence type="ECO:0000259" key="2">
    <source>
        <dbReference type="PROSITE" id="PS01033"/>
    </source>
</evidence>
<dbReference type="PROSITE" id="PS01033">
    <property type="entry name" value="GLOBIN"/>
    <property type="match status" value="1"/>
</dbReference>
<reference evidence="3 4" key="2">
    <citation type="submission" date="2018-11" db="EMBL/GenBank/DDBJ databases">
        <authorList>
            <consortium name="Pathogen Informatics"/>
        </authorList>
    </citation>
    <scope>NUCLEOTIDE SEQUENCE [LARGE SCALE GENOMIC DNA]</scope>
</reference>
<dbReference type="AlphaFoldDB" id="A0A0M3KDB7"/>